<dbReference type="Proteomes" id="UP000249081">
    <property type="component" value="Unassembled WGS sequence"/>
</dbReference>
<name>A0A2W4WIR5_9CYAN</name>
<gene>
    <name evidence="3" type="ORF">DCF17_03965</name>
</gene>
<dbReference type="PANTHER" id="PTHR30251:SF4">
    <property type="entry name" value="SLR1668 PROTEIN"/>
    <property type="match status" value="1"/>
</dbReference>
<reference evidence="4" key="1">
    <citation type="submission" date="2018-04" db="EMBL/GenBank/DDBJ databases">
        <authorList>
            <person name="Cornet L."/>
        </authorList>
    </citation>
    <scope>NUCLEOTIDE SEQUENCE [LARGE SCALE GENOMIC DNA]</scope>
</reference>
<proteinExistence type="predicted"/>
<dbReference type="InterPro" id="IPR050643">
    <property type="entry name" value="Periplasmic_pilus_chap"/>
</dbReference>
<dbReference type="AlphaFoldDB" id="A0A2W4WIR5"/>
<dbReference type="EMBL" id="QBMN01000017">
    <property type="protein sequence ID" value="PZO44420.1"/>
    <property type="molecule type" value="Genomic_DNA"/>
</dbReference>
<dbReference type="Gene3D" id="2.60.40.10">
    <property type="entry name" value="Immunoglobulins"/>
    <property type="match status" value="1"/>
</dbReference>
<dbReference type="Pfam" id="PF00345">
    <property type="entry name" value="PapD_N"/>
    <property type="match status" value="1"/>
</dbReference>
<organism evidence="3 4">
    <name type="scientific">Shackletoniella antarctica</name>
    <dbReference type="NCBI Taxonomy" id="268115"/>
    <lineage>
        <taxon>Bacteria</taxon>
        <taxon>Bacillati</taxon>
        <taxon>Cyanobacteriota</taxon>
        <taxon>Cyanophyceae</taxon>
        <taxon>Oculatellales</taxon>
        <taxon>Oculatellaceae</taxon>
        <taxon>Shackletoniella</taxon>
    </lineage>
</organism>
<dbReference type="PANTHER" id="PTHR30251">
    <property type="entry name" value="PILUS ASSEMBLY CHAPERONE"/>
    <property type="match status" value="1"/>
</dbReference>
<dbReference type="GO" id="GO:0030288">
    <property type="term" value="C:outer membrane-bounded periplasmic space"/>
    <property type="evidence" value="ECO:0007669"/>
    <property type="project" value="InterPro"/>
</dbReference>
<feature type="compositionally biased region" description="Low complexity" evidence="1">
    <location>
        <begin position="13"/>
        <end position="23"/>
    </location>
</feature>
<evidence type="ECO:0000313" key="3">
    <source>
        <dbReference type="EMBL" id="PZO44420.1"/>
    </source>
</evidence>
<evidence type="ECO:0000313" key="4">
    <source>
        <dbReference type="Proteomes" id="UP000249081"/>
    </source>
</evidence>
<evidence type="ECO:0000256" key="1">
    <source>
        <dbReference type="SAM" id="MobiDB-lite"/>
    </source>
</evidence>
<evidence type="ECO:0000259" key="2">
    <source>
        <dbReference type="Pfam" id="PF00345"/>
    </source>
</evidence>
<feature type="domain" description="Pili assembly chaperone N-terminal" evidence="2">
    <location>
        <begin position="24"/>
        <end position="106"/>
    </location>
</feature>
<comment type="caution">
    <text evidence="3">The sequence shown here is derived from an EMBL/GenBank/DDBJ whole genome shotgun (WGS) entry which is preliminary data.</text>
</comment>
<dbReference type="InterPro" id="IPR013783">
    <property type="entry name" value="Ig-like_fold"/>
</dbReference>
<accession>A0A2W4WIR5</accession>
<dbReference type="GO" id="GO:0071555">
    <property type="term" value="P:cell wall organization"/>
    <property type="evidence" value="ECO:0007669"/>
    <property type="project" value="InterPro"/>
</dbReference>
<dbReference type="SUPFAM" id="SSF49354">
    <property type="entry name" value="PapD-like"/>
    <property type="match status" value="1"/>
</dbReference>
<reference evidence="3 4" key="2">
    <citation type="submission" date="2018-06" db="EMBL/GenBank/DDBJ databases">
        <title>Metagenomic assembly of (sub)arctic Cyanobacteria and their associated microbiome from non-axenic cultures.</title>
        <authorList>
            <person name="Baurain D."/>
        </authorList>
    </citation>
    <scope>NUCLEOTIDE SEQUENCE [LARGE SCALE GENOMIC DNA]</scope>
    <source>
        <strain evidence="3">ULC041bin1</strain>
    </source>
</reference>
<feature type="compositionally biased region" description="Polar residues" evidence="1">
    <location>
        <begin position="24"/>
        <end position="35"/>
    </location>
</feature>
<sequence length="235" mass="25414">MAPPSWADASYQLSPSSLTLSPSGARSTGSFQVRSTGDEPVAIEIRVTERQMDLNGRETRPDAEDDFVVYPPQILLQPGQVQTVRVTWLGESDLTHELPFRLIAEQLSIAFDEPEVEVTTAVVRISAVYNYVASLYVTPRGVSSNVVLESASHQNINGQDALVVQFHNQGTAHQLLTGLHLSLTSGAGGQTVTLNPEQLQGVSGENLLAQNQRQFTVPWPAGLPVGPVTATFDLR</sequence>
<dbReference type="InterPro" id="IPR008962">
    <property type="entry name" value="PapD-like_sf"/>
</dbReference>
<dbReference type="InterPro" id="IPR016147">
    <property type="entry name" value="Pili_assmbl_chaperone_N"/>
</dbReference>
<feature type="region of interest" description="Disordered" evidence="1">
    <location>
        <begin position="1"/>
        <end position="36"/>
    </location>
</feature>
<protein>
    <submittedName>
        <fullName evidence="3">Molecular chaperone</fullName>
    </submittedName>
</protein>